<comment type="caution">
    <text evidence="1">The sequence shown here is derived from an EMBL/GenBank/DDBJ whole genome shotgun (WGS) entry which is preliminary data.</text>
</comment>
<organism evidence="1 2">
    <name type="scientific">Lysobacter dokdonensis DS-58</name>
    <dbReference type="NCBI Taxonomy" id="1300345"/>
    <lineage>
        <taxon>Bacteria</taxon>
        <taxon>Pseudomonadati</taxon>
        <taxon>Pseudomonadota</taxon>
        <taxon>Gammaproteobacteria</taxon>
        <taxon>Lysobacterales</taxon>
        <taxon>Lysobacteraceae</taxon>
        <taxon>Noviluteimonas</taxon>
    </lineage>
</organism>
<dbReference type="PANTHER" id="PTHR35175:SF2">
    <property type="entry name" value="DUF1289 DOMAIN-CONTAINING PROTEIN"/>
    <property type="match status" value="1"/>
</dbReference>
<protein>
    <submittedName>
        <fullName evidence="1">MutT-nudix family protein</fullName>
    </submittedName>
</protein>
<dbReference type="InterPro" id="IPR010710">
    <property type="entry name" value="DUF1289"/>
</dbReference>
<dbReference type="PATRIC" id="fig|1300345.3.peg.885"/>
<gene>
    <name evidence="1" type="ORF">LF41_2309</name>
</gene>
<evidence type="ECO:0000313" key="1">
    <source>
        <dbReference type="EMBL" id="KGQ19807.1"/>
    </source>
</evidence>
<proteinExistence type="predicted"/>
<dbReference type="eggNOG" id="COG3313">
    <property type="taxonomic scope" value="Bacteria"/>
</dbReference>
<evidence type="ECO:0000313" key="2">
    <source>
        <dbReference type="Proteomes" id="UP000030518"/>
    </source>
</evidence>
<dbReference type="Pfam" id="PF06945">
    <property type="entry name" value="DUF1289"/>
    <property type="match status" value="1"/>
</dbReference>
<name>A0A0A2WM54_9GAMM</name>
<accession>A0A0A2WM54</accession>
<dbReference type="Proteomes" id="UP000030518">
    <property type="component" value="Unassembled WGS sequence"/>
</dbReference>
<keyword evidence="2" id="KW-1185">Reference proteome</keyword>
<reference evidence="1 2" key="1">
    <citation type="submission" date="2014-09" db="EMBL/GenBank/DDBJ databases">
        <title>Genome sequences of Lysobacter dokdonensis DS-58.</title>
        <authorList>
            <person name="Kim J.F."/>
            <person name="Kwak M.-J."/>
        </authorList>
    </citation>
    <scope>NUCLEOTIDE SEQUENCE [LARGE SCALE GENOMIC DNA]</scope>
    <source>
        <strain evidence="1 2">DS-58</strain>
    </source>
</reference>
<dbReference type="STRING" id="1300345.LF41_2309"/>
<sequence length="68" mass="7773">MLPVHPIPTYRPILSPCIGICELDTQNLCSGCRRTTNEIARWSLMSDEERLHVMDVLLPARPPYAPQR</sequence>
<dbReference type="EMBL" id="JRKJ01000005">
    <property type="protein sequence ID" value="KGQ19807.1"/>
    <property type="molecule type" value="Genomic_DNA"/>
</dbReference>
<dbReference type="PANTHER" id="PTHR35175">
    <property type="entry name" value="DUF1289 DOMAIN-CONTAINING PROTEIN"/>
    <property type="match status" value="1"/>
</dbReference>
<dbReference type="AlphaFoldDB" id="A0A0A2WM54"/>